<reference evidence="1 2" key="1">
    <citation type="submission" date="2017-06" db="EMBL/GenBank/DDBJ databases">
        <authorList>
            <consortium name="Pathogen Informatics"/>
        </authorList>
    </citation>
    <scope>NUCLEOTIDE SEQUENCE [LARGE SCALE GENOMIC DNA]</scope>
    <source>
        <strain evidence="1 2">NCTC10570</strain>
    </source>
</reference>
<dbReference type="Proteomes" id="UP000215383">
    <property type="component" value="Chromosome 1"/>
</dbReference>
<evidence type="ECO:0000313" key="2">
    <source>
        <dbReference type="Proteomes" id="UP000215383"/>
    </source>
</evidence>
<dbReference type="AlphaFoldDB" id="A0A239TUV2"/>
<keyword evidence="2" id="KW-1185">Reference proteome</keyword>
<dbReference type="RefSeq" id="WP_027889412.1">
    <property type="nucleotide sequence ID" value="NZ_LT906446.1"/>
</dbReference>
<accession>A0A239TUV2</accession>
<dbReference type="InterPro" id="IPR043129">
    <property type="entry name" value="ATPase_NBD"/>
</dbReference>
<dbReference type="SUPFAM" id="SSF53067">
    <property type="entry name" value="Actin-like ATPase domain"/>
    <property type="match status" value="1"/>
</dbReference>
<dbReference type="Gene3D" id="3.30.420.40">
    <property type="match status" value="1"/>
</dbReference>
<gene>
    <name evidence="1" type="ORF">SAMEA4364220_01414</name>
</gene>
<evidence type="ECO:0000313" key="1">
    <source>
        <dbReference type="EMBL" id="SNV01315.1"/>
    </source>
</evidence>
<dbReference type="GeneID" id="78507413"/>
<name>A0A239TUV2_9FIRM</name>
<dbReference type="eggNOG" id="COG0443">
    <property type="taxonomic scope" value="Bacteria"/>
</dbReference>
<proteinExistence type="predicted"/>
<sequence>MANQYFPMLPKLKENSAVTPDKTSVWEDKEYDFLNALIKSIAVSGSIKDIGTIDSIPDVWARPLLFEMALFDKEGTEQQFVKGFHERIVGEWRSILAMFALNDIKHLNLRVEEVRIGQGNGNIERILNILKPQERNISDDTNWDILYIIFYKDIPIGLTSPMTLVASAADYVSMFNGNLPKPWSSDGLYLMDPIPYLTKEEICALYSWLNKLADNINAHVKDNRDNERFLNILDCIRKFADDAKKACQSYQISNMNNFQYKNNMLKIHAGIFKYLDSAVKAKEATAKDSAVRLIVSDSRKPEQDILLVSTKMLHDFANEYNLPTTQIIVWPGITANDIDDIDVYDNGTSIGNINLNNAKYYNPEMFFTEYMAVMDPGGDALKGTIKIRGEELLASEDLGAILPIRKELLEFFTPEDIADRLSIEDDGNNYLIHFAFPLSGVYGEGHDFDFVKAYPKKDLIYLQTNIPAIEIWPNIRRENWNRYYLYYENSEALNNKKDLGKDFFYVMPWKYNKNIIEGITENSISNQYTLRMNGYPEVLLCSVNASVRGNVRTQMIETGLLLLDKPKMVEADDLSNWRIGIDFGTSSTMIYYRDNNQLPKPLNFNSHLFQVTNSGPLRNNTFLRFIPSTTLGTDGSFFSIFHLLNTKKVHEEIKPLQDGHIFRMNALVLDYMIRKEKNHIDYNLKWQADDTGRYKATAYLEQICMQSTVEAAIAGVTKLRWSFSYPTAFSDEERESFRKMCIKAIECACEDTGFKPDVDELDTELESVATALYFNKLNNSDTNFSDGAICLDIGAGTTDISIISGQPGHIVYHTSILFAGRYLFNCIMRSGYYKEKMEVLKKSETYANISDIDTMMFDSDMKANSDQYLIELANITGKEDIKKMLEQIQFALAGILYYVGKILKYLSDNNIYVEGHVPDIYIGGNGARILYWITGGGSYDRKSVRLKVLKNIILSASGLQSDVDFNIYLSDKPKIEVAMGMLEDRPVQSMFNEEKMYQKIFGETEDEYVLNSVLSGAGFKISDTVKSDRDFVSAKDISAGIAIDDVNELDNFVKTFNENRKSIWLNGIKIDDVQRNEIKKRINSYYVSEKGKKVKEIHVEPIFIIGLKKLMEMLTSEHK</sequence>
<organism evidence="1 2">
    <name type="scientific">Megamonas hypermegale</name>
    <dbReference type="NCBI Taxonomy" id="158847"/>
    <lineage>
        <taxon>Bacteria</taxon>
        <taxon>Bacillati</taxon>
        <taxon>Bacillota</taxon>
        <taxon>Negativicutes</taxon>
        <taxon>Selenomonadales</taxon>
        <taxon>Selenomonadaceae</taxon>
        <taxon>Megamonas</taxon>
    </lineage>
</organism>
<protein>
    <submittedName>
        <fullName evidence="1">Rod shape-determining protein MreB</fullName>
    </submittedName>
</protein>
<dbReference type="EMBL" id="LT906446">
    <property type="protein sequence ID" value="SNV01315.1"/>
    <property type="molecule type" value="Genomic_DNA"/>
</dbReference>